<organism evidence="1 2">
    <name type="scientific">Heliorestis convoluta</name>
    <dbReference type="NCBI Taxonomy" id="356322"/>
    <lineage>
        <taxon>Bacteria</taxon>
        <taxon>Bacillati</taxon>
        <taxon>Bacillota</taxon>
        <taxon>Clostridia</taxon>
        <taxon>Eubacteriales</taxon>
        <taxon>Heliobacteriaceae</taxon>
        <taxon>Heliorestis</taxon>
    </lineage>
</organism>
<name>A0A5Q2N3X7_9FIRM</name>
<evidence type="ECO:0000313" key="1">
    <source>
        <dbReference type="EMBL" id="QGG47285.1"/>
    </source>
</evidence>
<keyword evidence="2" id="KW-1185">Reference proteome</keyword>
<reference evidence="2" key="1">
    <citation type="submission" date="2019-11" db="EMBL/GenBank/DDBJ databases">
        <title>Genome sequence of Heliorestis convoluta strain HH, an alkaliphilic and minimalistic phototrophic bacterium from a soda lake in Egypt.</title>
        <authorList>
            <person name="Dewey E.D."/>
            <person name="Stokes L.M."/>
            <person name="Burchell B.M."/>
            <person name="Shaffer K.N."/>
            <person name="Huntington A.M."/>
            <person name="Baker J.M."/>
            <person name="Nadendla S."/>
            <person name="Giglio M.G."/>
            <person name="Touchman J.W."/>
            <person name="Blankenship R.E."/>
            <person name="Madigan M.T."/>
            <person name="Sattley W.M."/>
        </authorList>
    </citation>
    <scope>NUCLEOTIDE SEQUENCE [LARGE SCALE GENOMIC DNA]</scope>
    <source>
        <strain evidence="2">HH</strain>
    </source>
</reference>
<protein>
    <submittedName>
        <fullName evidence="1">Nucleotide sugar dehydrogenase</fullName>
    </submittedName>
</protein>
<accession>A0A5Q2N3X7</accession>
<evidence type="ECO:0000313" key="2">
    <source>
        <dbReference type="Proteomes" id="UP000366051"/>
    </source>
</evidence>
<dbReference type="Proteomes" id="UP000366051">
    <property type="component" value="Chromosome"/>
</dbReference>
<sequence length="498" mass="59654">MMAPLHHRTQQRIINQNPRLHILNPLRPMKKIASLHSMHLNPIIPLMRQVRILKTRNHQIHPMPLIQKPLHNPLCMKRPRRILGIIKITNNNNTHQTTTSFSRKITHKGTVLPPDPPRINHNLLLQNLPIHKSKSPMIYQKHHNISSLNRLPHIRKMHTIITSQRSRQRRNMRLHHIKLAHLVRSQMTHNLQSRTLPQIINISLKRKPQQRNHRSAKTLRLLLNLTQHMKRLPIIHIPSRPNQPRLLRRRIHNKPRIHCNTMTTHPRSRLQNTHPRMAIGQINQFPHIHIQTLANQRKLIGKSNIHITKRILRQLRQLRRPSRRQQNLPLHKRLIKKTSPLRRSQINAAHNPVVINQLPQNLPRQHPLRTMRQIHLPRHLQIRPQLPQPLSNRLCRSHRTGRLQNNQISRLYIGRNSTRRRLNIRKIRHMPLLKRRRHRQNKNISLFRIHRSLQIPTMDSRLHQNIQIRLINMDLTTINRLHSLRIHINTMNTKTLRR</sequence>
<proteinExistence type="predicted"/>
<dbReference type="AlphaFoldDB" id="A0A5Q2N3X7"/>
<gene>
    <name evidence="1" type="ORF">FTV88_1138</name>
</gene>
<dbReference type="EMBL" id="CP045875">
    <property type="protein sequence ID" value="QGG47285.1"/>
    <property type="molecule type" value="Genomic_DNA"/>
</dbReference>
<dbReference type="KEGG" id="hcv:FTV88_1138"/>